<dbReference type="InterPro" id="IPR000182">
    <property type="entry name" value="GNAT_dom"/>
</dbReference>
<dbReference type="Gene3D" id="3.40.630.30">
    <property type="match status" value="1"/>
</dbReference>
<proteinExistence type="predicted"/>
<evidence type="ECO:0000313" key="2">
    <source>
        <dbReference type="EMBL" id="UUI73132.1"/>
    </source>
</evidence>
<dbReference type="CDD" id="cd04301">
    <property type="entry name" value="NAT_SF"/>
    <property type="match status" value="1"/>
</dbReference>
<dbReference type="RefSeq" id="WP_227577442.1">
    <property type="nucleotide sequence ID" value="NZ_CP101987.1"/>
</dbReference>
<sequence>MRTTSDWRVVDAPPAPTDLDHPDTWAYQALCDIDHALELARYGWTDLWAPLHVRLPIYADQEYASQHLAVAVAPDAPAVPGADDVLGTVTVLMPRHDNTHLAQLHLQVRPGWQGRGVGTALLRHAERVMSENERRTVIVWSGHAPEPPPGPGVLDAPTGEGRVPADAPAARFALRHGFHLEQVVRHSVLTLPADPSARADLLADARAHAGADYRTHTWWDTVPDAWLDALAVLWTRMSTDAPNAGYDIGEDTWDAARVRHHLESRAQQHQRVLLTAAEHVPTGTLAAFTELAVPAPDVPFGFQGDTLVLADHRGRRLGMLVKGVNLEAYTAWRPGERRLHTWNAQENEHMLAINVALGFRPTGIAAGWQRRTG</sequence>
<organism evidence="2 3">
    <name type="scientific">Cellulomonas xiejunii</name>
    <dbReference type="NCBI Taxonomy" id="2968083"/>
    <lineage>
        <taxon>Bacteria</taxon>
        <taxon>Bacillati</taxon>
        <taxon>Actinomycetota</taxon>
        <taxon>Actinomycetes</taxon>
        <taxon>Micrococcales</taxon>
        <taxon>Cellulomonadaceae</taxon>
        <taxon>Cellulomonas</taxon>
    </lineage>
</organism>
<accession>A0ABY5KV55</accession>
<protein>
    <submittedName>
        <fullName evidence="2">GNAT family N-acetyltransferase</fullName>
    </submittedName>
</protein>
<dbReference type="Pfam" id="PF00583">
    <property type="entry name" value="Acetyltransf_1"/>
    <property type="match status" value="1"/>
</dbReference>
<gene>
    <name evidence="2" type="ORF">NP048_06765</name>
</gene>
<dbReference type="SUPFAM" id="SSF55729">
    <property type="entry name" value="Acyl-CoA N-acyltransferases (Nat)"/>
    <property type="match status" value="2"/>
</dbReference>
<evidence type="ECO:0000259" key="1">
    <source>
        <dbReference type="PROSITE" id="PS51186"/>
    </source>
</evidence>
<evidence type="ECO:0000313" key="3">
    <source>
        <dbReference type="Proteomes" id="UP001316384"/>
    </source>
</evidence>
<dbReference type="InterPro" id="IPR016181">
    <property type="entry name" value="Acyl_CoA_acyltransferase"/>
</dbReference>
<dbReference type="PROSITE" id="PS51186">
    <property type="entry name" value="GNAT"/>
    <property type="match status" value="1"/>
</dbReference>
<keyword evidence="3" id="KW-1185">Reference proteome</keyword>
<name>A0ABY5KV55_9CELL</name>
<dbReference type="Proteomes" id="UP001316384">
    <property type="component" value="Chromosome"/>
</dbReference>
<dbReference type="EMBL" id="CP101987">
    <property type="protein sequence ID" value="UUI73132.1"/>
    <property type="molecule type" value="Genomic_DNA"/>
</dbReference>
<feature type="domain" description="N-acetyltransferase" evidence="1">
    <location>
        <begin position="22"/>
        <end position="194"/>
    </location>
</feature>
<reference evidence="2 3" key="1">
    <citation type="submission" date="2022-07" db="EMBL/GenBank/DDBJ databases">
        <title>Novel species in genus cellulomonas.</title>
        <authorList>
            <person name="Ye L."/>
        </authorList>
    </citation>
    <scope>NUCLEOTIDE SEQUENCE [LARGE SCALE GENOMIC DNA]</scope>
    <source>
        <strain evidence="3">zg-B89</strain>
    </source>
</reference>